<sequence length="129" mass="14087">MTELFFFLFLLSAFAGACVVAYGMTVFIQRARRQNKSLAGGAGGAEEEEEFINIALCVTQHGIRTHYHNIGVKPLNYISYPDSTYLTGAKRTLCGADVGWDVQNQEAQATCLVCGVVVRRMAKASTNES</sequence>
<dbReference type="EMBL" id="LAZR01005353">
    <property type="protein sequence ID" value="KKN00632.1"/>
    <property type="molecule type" value="Genomic_DNA"/>
</dbReference>
<organism evidence="1">
    <name type="scientific">marine sediment metagenome</name>
    <dbReference type="NCBI Taxonomy" id="412755"/>
    <lineage>
        <taxon>unclassified sequences</taxon>
        <taxon>metagenomes</taxon>
        <taxon>ecological metagenomes</taxon>
    </lineage>
</organism>
<protein>
    <submittedName>
        <fullName evidence="1">Uncharacterized protein</fullName>
    </submittedName>
</protein>
<evidence type="ECO:0000313" key="1">
    <source>
        <dbReference type="EMBL" id="KKN00632.1"/>
    </source>
</evidence>
<proteinExistence type="predicted"/>
<gene>
    <name evidence="1" type="ORF">LCGC14_1135870</name>
</gene>
<dbReference type="AlphaFoldDB" id="A0A0F9MMN2"/>
<reference evidence="1" key="1">
    <citation type="journal article" date="2015" name="Nature">
        <title>Complex archaea that bridge the gap between prokaryotes and eukaryotes.</title>
        <authorList>
            <person name="Spang A."/>
            <person name="Saw J.H."/>
            <person name="Jorgensen S.L."/>
            <person name="Zaremba-Niedzwiedzka K."/>
            <person name="Martijn J."/>
            <person name="Lind A.E."/>
            <person name="van Eijk R."/>
            <person name="Schleper C."/>
            <person name="Guy L."/>
            <person name="Ettema T.J."/>
        </authorList>
    </citation>
    <scope>NUCLEOTIDE SEQUENCE</scope>
</reference>
<name>A0A0F9MMN2_9ZZZZ</name>
<comment type="caution">
    <text evidence="1">The sequence shown here is derived from an EMBL/GenBank/DDBJ whole genome shotgun (WGS) entry which is preliminary data.</text>
</comment>
<accession>A0A0F9MMN2</accession>